<feature type="transmembrane region" description="Helical" evidence="2">
    <location>
        <begin position="597"/>
        <end position="619"/>
    </location>
</feature>
<feature type="transmembrane region" description="Helical" evidence="2">
    <location>
        <begin position="534"/>
        <end position="553"/>
    </location>
</feature>
<dbReference type="OrthoDB" id="1880850at2759"/>
<evidence type="ECO:0000256" key="2">
    <source>
        <dbReference type="SAM" id="Phobius"/>
    </source>
</evidence>
<dbReference type="InterPro" id="IPR003440">
    <property type="entry name" value="Glyco_trans_48_dom"/>
</dbReference>
<accession>A0A565C1K1</accession>
<dbReference type="GO" id="GO:0003843">
    <property type="term" value="F:1,3-beta-D-glucan synthase activity"/>
    <property type="evidence" value="ECO:0007669"/>
    <property type="project" value="InterPro"/>
</dbReference>
<feature type="domain" description="Glycosyl transferase 48" evidence="3">
    <location>
        <begin position="1"/>
        <end position="459"/>
    </location>
</feature>
<dbReference type="GO" id="GO:0006075">
    <property type="term" value="P:(1-&gt;3)-beta-D-glucan biosynthetic process"/>
    <property type="evidence" value="ECO:0007669"/>
    <property type="project" value="InterPro"/>
</dbReference>
<gene>
    <name evidence="4" type="ORF">ANE_LOCUS17968</name>
</gene>
<feature type="transmembrane region" description="Helical" evidence="2">
    <location>
        <begin position="361"/>
        <end position="378"/>
    </location>
</feature>
<evidence type="ECO:0000259" key="3">
    <source>
        <dbReference type="Pfam" id="PF02364"/>
    </source>
</evidence>
<protein>
    <recommendedName>
        <fullName evidence="3">Glycosyl transferase 48 domain-containing protein</fullName>
    </recommendedName>
</protein>
<dbReference type="Pfam" id="PF02364">
    <property type="entry name" value="Glucan_synthase"/>
    <property type="match status" value="1"/>
</dbReference>
<feature type="transmembrane region" description="Helical" evidence="2">
    <location>
        <begin position="220"/>
        <end position="243"/>
    </location>
</feature>
<dbReference type="EMBL" id="CABITT030000006">
    <property type="protein sequence ID" value="VVB07524.1"/>
    <property type="molecule type" value="Genomic_DNA"/>
</dbReference>
<organism evidence="4 5">
    <name type="scientific">Arabis nemorensis</name>
    <dbReference type="NCBI Taxonomy" id="586526"/>
    <lineage>
        <taxon>Eukaryota</taxon>
        <taxon>Viridiplantae</taxon>
        <taxon>Streptophyta</taxon>
        <taxon>Embryophyta</taxon>
        <taxon>Tracheophyta</taxon>
        <taxon>Spermatophyta</taxon>
        <taxon>Magnoliopsida</taxon>
        <taxon>eudicotyledons</taxon>
        <taxon>Gunneridae</taxon>
        <taxon>Pentapetalae</taxon>
        <taxon>rosids</taxon>
        <taxon>malvids</taxon>
        <taxon>Brassicales</taxon>
        <taxon>Brassicaceae</taxon>
        <taxon>Arabideae</taxon>
        <taxon>Arabis</taxon>
    </lineage>
</organism>
<evidence type="ECO:0000313" key="4">
    <source>
        <dbReference type="EMBL" id="VVB07524.1"/>
    </source>
</evidence>
<dbReference type="GO" id="GO:0005886">
    <property type="term" value="C:plasma membrane"/>
    <property type="evidence" value="ECO:0007669"/>
    <property type="project" value="TreeGrafter"/>
</dbReference>
<feature type="transmembrane region" description="Helical" evidence="2">
    <location>
        <begin position="559"/>
        <end position="576"/>
    </location>
</feature>
<feature type="compositionally biased region" description="Polar residues" evidence="1">
    <location>
        <begin position="58"/>
        <end position="68"/>
    </location>
</feature>
<evidence type="ECO:0000256" key="1">
    <source>
        <dbReference type="SAM" id="MobiDB-lite"/>
    </source>
</evidence>
<name>A0A565C1K1_9BRAS</name>
<feature type="transmembrane region" description="Helical" evidence="2">
    <location>
        <begin position="263"/>
        <end position="290"/>
    </location>
</feature>
<keyword evidence="2" id="KW-0472">Membrane</keyword>
<dbReference type="Proteomes" id="UP000489600">
    <property type="component" value="Unassembled WGS sequence"/>
</dbReference>
<evidence type="ECO:0000313" key="5">
    <source>
        <dbReference type="Proteomes" id="UP000489600"/>
    </source>
</evidence>
<keyword evidence="2" id="KW-1133">Transmembrane helix</keyword>
<dbReference type="PANTHER" id="PTHR12741">
    <property type="entry name" value="LYST-INTERACTING PROTEIN LIP5 DOPAMINE RESPONSIVE PROTEIN DRG-1"/>
    <property type="match status" value="1"/>
</dbReference>
<feature type="region of interest" description="Disordered" evidence="1">
    <location>
        <begin position="54"/>
        <end position="75"/>
    </location>
</feature>
<sequence length="649" mass="74970">MIGEGKPENQNHAIIFTRGEALQTIDMNQDNYMEEAFKMRNLLQEFVKDHGDVKSPAINLNPSSSRDGTASIPRKKSPTILGLREHIFTGSVSSLAWFMSNQENSFVTLGQRVLANPLKVRFHYGHPDVFDRLFHLTRGGVSKASKTINLSFNSILREGRITHHEYIQVGKGRDVGLNQISMFEAKIANGSGEQTLSRDLYRLGHRFDFFRMLSCYFTTVGFYFCSMLTVLTVYVFLYGRLYLALSGLEEEMWNHPAIHDTEALQAAIASQSIVQMGFLMAMPMIMVIGLERGFHNALFDFVLMQLQLAPVFFTFQLGTKAHYYGRTLMHGGAKYIATGRGFVVFHAKFAENYRMYSRSHFVKAFELAILLLMYHMFGRAYMGAVTYLLITFSIWFMVGSWLFAPFLFNPSGFEWHKIVEDWEHWTKWIYEYDYLGIGALPEKSWESWWEKEQEHLQHSDALGFMLEIVLASRFFIFQYMLVYKLTPFEDNHSIWVYVASWLVILIIMLIVTILGWASRGLGKSSQFVCRITKIFMFLAFLAILITLMCLRLLTFKDIFLCMISFILTGWGILLISQACKQWIQRLWIWSSVRTLAWGYDLLMGFLLFIPVGLLAWFPFVSEFQTRILFNQAFSRGLQISHIIGGQSST</sequence>
<dbReference type="PANTHER" id="PTHR12741:SF70">
    <property type="entry name" value="CALLOSE SYNTHASE 2-RELATED"/>
    <property type="match status" value="1"/>
</dbReference>
<feature type="transmembrane region" description="Helical" evidence="2">
    <location>
        <begin position="461"/>
        <end position="482"/>
    </location>
</feature>
<keyword evidence="2" id="KW-0812">Transmembrane</keyword>
<comment type="caution">
    <text evidence="4">The sequence shown here is derived from an EMBL/GenBank/DDBJ whole genome shotgun (WGS) entry which is preliminary data.</text>
</comment>
<dbReference type="AlphaFoldDB" id="A0A565C1K1"/>
<feature type="transmembrane region" description="Helical" evidence="2">
    <location>
        <begin position="297"/>
        <end position="315"/>
    </location>
</feature>
<feature type="transmembrane region" description="Helical" evidence="2">
    <location>
        <begin position="384"/>
        <end position="408"/>
    </location>
</feature>
<dbReference type="GO" id="GO:0000148">
    <property type="term" value="C:1,3-beta-D-glucan synthase complex"/>
    <property type="evidence" value="ECO:0007669"/>
    <property type="project" value="InterPro"/>
</dbReference>
<reference evidence="4" key="1">
    <citation type="submission" date="2019-07" db="EMBL/GenBank/DDBJ databases">
        <authorList>
            <person name="Dittberner H."/>
        </authorList>
    </citation>
    <scope>NUCLEOTIDE SEQUENCE [LARGE SCALE GENOMIC DNA]</scope>
</reference>
<proteinExistence type="predicted"/>
<keyword evidence="5" id="KW-1185">Reference proteome</keyword>
<feature type="transmembrane region" description="Helical" evidence="2">
    <location>
        <begin position="494"/>
        <end position="514"/>
    </location>
</feature>